<dbReference type="AlphaFoldDB" id="A0AAX2LWI3"/>
<protein>
    <submittedName>
        <fullName evidence="1">Uncharacterized protein</fullName>
    </submittedName>
</protein>
<dbReference type="Proteomes" id="UP000254626">
    <property type="component" value="Unassembled WGS sequence"/>
</dbReference>
<gene>
    <name evidence="1" type="ORF">NCTC11327_04142</name>
</gene>
<proteinExistence type="predicted"/>
<accession>A0AAX2LWI3</accession>
<name>A0AAX2LWI3_VIBFL</name>
<dbReference type="EMBL" id="UHIP01000002">
    <property type="protein sequence ID" value="SUQ27269.1"/>
    <property type="molecule type" value="Genomic_DNA"/>
</dbReference>
<sequence>MGYEYEGLFPKSRSSQSVSMNTIQFEQLKSQLKLMTPQQLKSLQGEIRHSLEQEQTSLLTDEEMDVIASLFS</sequence>
<comment type="caution">
    <text evidence="1">The sequence shown here is derived from an EMBL/GenBank/DDBJ whole genome shotgun (WGS) entry which is preliminary data.</text>
</comment>
<evidence type="ECO:0000313" key="1">
    <source>
        <dbReference type="EMBL" id="SUQ27269.1"/>
    </source>
</evidence>
<organism evidence="1 2">
    <name type="scientific">Vibrio fluvialis</name>
    <dbReference type="NCBI Taxonomy" id="676"/>
    <lineage>
        <taxon>Bacteria</taxon>
        <taxon>Pseudomonadati</taxon>
        <taxon>Pseudomonadota</taxon>
        <taxon>Gammaproteobacteria</taxon>
        <taxon>Vibrionales</taxon>
        <taxon>Vibrionaceae</taxon>
        <taxon>Vibrio</taxon>
    </lineage>
</organism>
<evidence type="ECO:0000313" key="2">
    <source>
        <dbReference type="Proteomes" id="UP000254626"/>
    </source>
</evidence>
<reference evidence="1 2" key="1">
    <citation type="submission" date="2018-06" db="EMBL/GenBank/DDBJ databases">
        <authorList>
            <consortium name="Pathogen Informatics"/>
            <person name="Doyle S."/>
        </authorList>
    </citation>
    <scope>NUCLEOTIDE SEQUENCE [LARGE SCALE GENOMIC DNA]</scope>
    <source>
        <strain evidence="1 2">NCTC11327</strain>
    </source>
</reference>